<reference evidence="2" key="1">
    <citation type="journal article" date="2020" name="Nature">
        <title>Giant virus diversity and host interactions through global metagenomics.</title>
        <authorList>
            <person name="Schulz F."/>
            <person name="Roux S."/>
            <person name="Paez-Espino D."/>
            <person name="Jungbluth S."/>
            <person name="Walsh D.A."/>
            <person name="Denef V.J."/>
            <person name="McMahon K.D."/>
            <person name="Konstantinidis K.T."/>
            <person name="Eloe-Fadrosh E.A."/>
            <person name="Kyrpides N.C."/>
            <person name="Woyke T."/>
        </authorList>
    </citation>
    <scope>NUCLEOTIDE SEQUENCE</scope>
    <source>
        <strain evidence="2">GVMAG-M-3300009161-52</strain>
    </source>
</reference>
<name>A0A6C0EXP1_9ZZZZ</name>
<organism evidence="2">
    <name type="scientific">viral metagenome</name>
    <dbReference type="NCBI Taxonomy" id="1070528"/>
    <lineage>
        <taxon>unclassified sequences</taxon>
        <taxon>metagenomes</taxon>
        <taxon>organismal metagenomes</taxon>
    </lineage>
</organism>
<proteinExistence type="predicted"/>
<feature type="transmembrane region" description="Helical" evidence="1">
    <location>
        <begin position="6"/>
        <end position="25"/>
    </location>
</feature>
<dbReference type="EMBL" id="MN738978">
    <property type="protein sequence ID" value="QHT33778.1"/>
    <property type="molecule type" value="Genomic_DNA"/>
</dbReference>
<keyword evidence="1" id="KW-1133">Transmembrane helix</keyword>
<evidence type="ECO:0000313" key="2">
    <source>
        <dbReference type="EMBL" id="QHT33778.1"/>
    </source>
</evidence>
<protein>
    <submittedName>
        <fullName evidence="2">Uncharacterized protein</fullName>
    </submittedName>
</protein>
<dbReference type="AlphaFoldDB" id="A0A6C0EXP1"/>
<keyword evidence="1" id="KW-0812">Transmembrane</keyword>
<evidence type="ECO:0000256" key="1">
    <source>
        <dbReference type="SAM" id="Phobius"/>
    </source>
</evidence>
<sequence length="78" mass="8858">MLDRFLNPLVFICAFAVAVLVVYVLQPEPTVVYKFPNPDNAGKLTYQAEDKSCYKYEANEVKCPSDPNLILEHPIIIK</sequence>
<accession>A0A6C0EXP1</accession>
<keyword evidence="1" id="KW-0472">Membrane</keyword>